<dbReference type="EMBL" id="JAYJJR010000013">
    <property type="protein sequence ID" value="MEB3022966.1"/>
    <property type="molecule type" value="Genomic_DNA"/>
</dbReference>
<dbReference type="RefSeq" id="WP_329780230.1">
    <property type="nucleotide sequence ID" value="NZ_JAYJJR010000013.1"/>
</dbReference>
<sequence length="77" mass="7604">MSSSSSDVAAASAEGSETVGAPAVAPLVTAGPIIASSLGGVPFIGVQGRIDHFSGPKLAQFIRTALTKLDLAIDPPD</sequence>
<reference evidence="1 2" key="1">
    <citation type="submission" date="2023-12" db="EMBL/GenBank/DDBJ databases">
        <title>Description of new species of Mycobacterium terrae complex isolated from sewage at the Sao Paulo Zoological Park Foundation in Brazil.</title>
        <authorList>
            <person name="Romagnoli C.L."/>
            <person name="Conceicao E.C."/>
            <person name="Machado E."/>
            <person name="Barreto L.B.P.F."/>
            <person name="Sharma A."/>
            <person name="Silva N.M."/>
            <person name="Marques L.E."/>
            <person name="Juliana M.A."/>
            <person name="Lourenco M.C.S."/>
            <person name="Digiampietri L.A."/>
            <person name="Suffys P.N."/>
            <person name="Viana-Niero C."/>
        </authorList>
    </citation>
    <scope>NUCLEOTIDE SEQUENCE [LARGE SCALE GENOMIC DNA]</scope>
    <source>
        <strain evidence="1 2">MYC098</strain>
    </source>
</reference>
<protein>
    <submittedName>
        <fullName evidence="1">Uncharacterized protein</fullName>
    </submittedName>
</protein>
<organism evidence="1 2">
    <name type="scientific">[Mycobacterium] crassicus</name>
    <dbReference type="NCBI Taxonomy" id="2872309"/>
    <lineage>
        <taxon>Bacteria</taxon>
        <taxon>Bacillati</taxon>
        <taxon>Actinomycetota</taxon>
        <taxon>Actinomycetes</taxon>
        <taxon>Mycobacteriales</taxon>
        <taxon>Mycobacteriaceae</taxon>
        <taxon>Mycolicibacter</taxon>
    </lineage>
</organism>
<comment type="caution">
    <text evidence="1">The sequence shown here is derived from an EMBL/GenBank/DDBJ whole genome shotgun (WGS) entry which is preliminary data.</text>
</comment>
<proteinExistence type="predicted"/>
<evidence type="ECO:0000313" key="1">
    <source>
        <dbReference type="EMBL" id="MEB3022966.1"/>
    </source>
</evidence>
<accession>A0ABU5XL90</accession>
<gene>
    <name evidence="1" type="ORF">K6T79_18145</name>
</gene>
<evidence type="ECO:0000313" key="2">
    <source>
        <dbReference type="Proteomes" id="UP001299596"/>
    </source>
</evidence>
<name>A0ABU5XL90_9MYCO</name>
<keyword evidence="2" id="KW-1185">Reference proteome</keyword>
<dbReference type="Proteomes" id="UP001299596">
    <property type="component" value="Unassembled WGS sequence"/>
</dbReference>